<dbReference type="SUPFAM" id="SSF53474">
    <property type="entry name" value="alpha/beta-Hydrolases"/>
    <property type="match status" value="1"/>
</dbReference>
<proteinExistence type="inferred from homology"/>
<reference evidence="4 6" key="2">
    <citation type="submission" date="2019-03" db="EMBL/GenBank/DDBJ databases">
        <authorList>
            <person name="He R.-H."/>
        </authorList>
    </citation>
    <scope>NUCLEOTIDE SEQUENCE [LARGE SCALE GENOMIC DNA]</scope>
    <source>
        <strain evidence="4 6">DSM 19624</strain>
    </source>
</reference>
<dbReference type="PANTHER" id="PTHR11487:SF0">
    <property type="entry name" value="S-ACYL FATTY ACID SYNTHASE THIOESTERASE, MEDIUM CHAIN"/>
    <property type="match status" value="1"/>
</dbReference>
<gene>
    <name evidence="3" type="ORF">BCL90_4373</name>
    <name evidence="4" type="ORF">E3V97_20525</name>
</gene>
<dbReference type="Proteomes" id="UP000273898">
    <property type="component" value="Unassembled WGS sequence"/>
</dbReference>
<evidence type="ECO:0000313" key="4">
    <source>
        <dbReference type="EMBL" id="TFB29426.1"/>
    </source>
</evidence>
<evidence type="ECO:0000259" key="2">
    <source>
        <dbReference type="Pfam" id="PF00975"/>
    </source>
</evidence>
<protein>
    <submittedName>
        <fullName evidence="3 4">Thioesterase</fullName>
    </submittedName>
</protein>
<comment type="caution">
    <text evidence="3">The sequence shown here is derived from an EMBL/GenBank/DDBJ whole genome shotgun (WGS) entry which is preliminary data.</text>
</comment>
<feature type="domain" description="Thioesterase" evidence="2">
    <location>
        <begin position="5"/>
        <end position="223"/>
    </location>
</feature>
<reference evidence="3 5" key="1">
    <citation type="submission" date="2018-10" db="EMBL/GenBank/DDBJ databases">
        <title>Genomic Encyclopedia of Archaeal and Bacterial Type Strains, Phase II (KMG-II): from individual species to whole genera.</title>
        <authorList>
            <person name="Goeker M."/>
        </authorList>
    </citation>
    <scope>NUCLEOTIDE SEQUENCE [LARGE SCALE GENOMIC DNA]</scope>
    <source>
        <strain evidence="3 5">DSM 19624</strain>
    </source>
</reference>
<dbReference type="GO" id="GO:0008610">
    <property type="term" value="P:lipid biosynthetic process"/>
    <property type="evidence" value="ECO:0007669"/>
    <property type="project" value="TreeGrafter"/>
</dbReference>
<dbReference type="InterPro" id="IPR029058">
    <property type="entry name" value="AB_hydrolase_fold"/>
</dbReference>
<dbReference type="EMBL" id="SOPX01000004">
    <property type="protein sequence ID" value="TFB29426.1"/>
    <property type="molecule type" value="Genomic_DNA"/>
</dbReference>
<dbReference type="OrthoDB" id="2213423at2"/>
<dbReference type="RefSeq" id="WP_121286842.1">
    <property type="nucleotide sequence ID" value="NZ_RCCK01000014.1"/>
</dbReference>
<evidence type="ECO:0000313" key="5">
    <source>
        <dbReference type="Proteomes" id="UP000273898"/>
    </source>
</evidence>
<accession>A0A497XVQ5</accession>
<dbReference type="PANTHER" id="PTHR11487">
    <property type="entry name" value="THIOESTERASE"/>
    <property type="match status" value="1"/>
</dbReference>
<dbReference type="Pfam" id="PF00975">
    <property type="entry name" value="Thioesterase"/>
    <property type="match status" value="1"/>
</dbReference>
<dbReference type="Gene3D" id="3.40.50.1820">
    <property type="entry name" value="alpha/beta hydrolase"/>
    <property type="match status" value="1"/>
</dbReference>
<dbReference type="InterPro" id="IPR001031">
    <property type="entry name" value="Thioesterase"/>
</dbReference>
<dbReference type="InterPro" id="IPR012223">
    <property type="entry name" value="TEII"/>
</dbReference>
<name>A0A497XVQ5_9SPHI</name>
<evidence type="ECO:0000313" key="6">
    <source>
        <dbReference type="Proteomes" id="UP000297429"/>
    </source>
</evidence>
<dbReference type="AlphaFoldDB" id="A0A497XVQ5"/>
<dbReference type="EMBL" id="RCCK01000014">
    <property type="protein sequence ID" value="RLJ72734.1"/>
    <property type="molecule type" value="Genomic_DNA"/>
</dbReference>
<organism evidence="3 5">
    <name type="scientific">Pedobacter alluvionis</name>
    <dbReference type="NCBI Taxonomy" id="475253"/>
    <lineage>
        <taxon>Bacteria</taxon>
        <taxon>Pseudomonadati</taxon>
        <taxon>Bacteroidota</taxon>
        <taxon>Sphingobacteriia</taxon>
        <taxon>Sphingobacteriales</taxon>
        <taxon>Sphingobacteriaceae</taxon>
        <taxon>Pedobacter</taxon>
    </lineage>
</organism>
<evidence type="ECO:0000313" key="3">
    <source>
        <dbReference type="EMBL" id="RLJ72734.1"/>
    </source>
</evidence>
<dbReference type="Proteomes" id="UP000297429">
    <property type="component" value="Unassembled WGS sequence"/>
</dbReference>
<sequence length="238" mass="26805">MKKPQLFLLHFAGGNCHSFQFLLPYLNDFSVIPLELPGRGKRVNEDLLTDFDTAAQDILKQLISKLSGGDFLIYGHSMGAKLTLRVANLLENAGIQPAYLIVSGNAGPGISEGKTTYLLDNEGFMAALAKLGGVPAEVMEDKELMEFFEPILRTDFKIAENNNMKDETPVNTPLFAMMGTEEEHVNEIRNWKKFTTSTFEHQVLEGNHFFIHQHSAQIAKILKQCYAKYLLQKRKQLI</sequence>
<comment type="similarity">
    <text evidence="1">Belongs to the thioesterase family.</text>
</comment>
<keyword evidence="6" id="KW-1185">Reference proteome</keyword>
<evidence type="ECO:0000256" key="1">
    <source>
        <dbReference type="ARBA" id="ARBA00007169"/>
    </source>
</evidence>